<organism evidence="18 19">
    <name type="scientific">Natronincola ferrireducens</name>
    <dbReference type="NCBI Taxonomy" id="393762"/>
    <lineage>
        <taxon>Bacteria</taxon>
        <taxon>Bacillati</taxon>
        <taxon>Bacillota</taxon>
        <taxon>Clostridia</taxon>
        <taxon>Peptostreptococcales</taxon>
        <taxon>Natronincolaceae</taxon>
        <taxon>Natronincola</taxon>
    </lineage>
</organism>
<evidence type="ECO:0000256" key="3">
    <source>
        <dbReference type="ARBA" id="ARBA00004065"/>
    </source>
</evidence>
<dbReference type="GO" id="GO:0006298">
    <property type="term" value="P:mismatch repair"/>
    <property type="evidence" value="ECO:0007669"/>
    <property type="project" value="TreeGrafter"/>
</dbReference>
<evidence type="ECO:0000256" key="9">
    <source>
        <dbReference type="ARBA" id="ARBA00022722"/>
    </source>
</evidence>
<dbReference type="AlphaFoldDB" id="A0A1G9BZ64"/>
<dbReference type="PANTHER" id="PTHR10954">
    <property type="entry name" value="RIBONUCLEASE H2 SUBUNIT A"/>
    <property type="match status" value="1"/>
</dbReference>
<dbReference type="EMBL" id="FNFP01000002">
    <property type="protein sequence ID" value="SDK44710.1"/>
    <property type="molecule type" value="Genomic_DNA"/>
</dbReference>
<keyword evidence="19" id="KW-1185">Reference proteome</keyword>
<evidence type="ECO:0000256" key="8">
    <source>
        <dbReference type="ARBA" id="ARBA00022490"/>
    </source>
</evidence>
<dbReference type="GO" id="GO:0043137">
    <property type="term" value="P:DNA replication, removal of RNA primer"/>
    <property type="evidence" value="ECO:0007669"/>
    <property type="project" value="TreeGrafter"/>
</dbReference>
<dbReference type="NCBIfam" id="NF000595">
    <property type="entry name" value="PRK00015.1-3"/>
    <property type="match status" value="1"/>
</dbReference>
<accession>A0A1G9BZ64</accession>
<evidence type="ECO:0000256" key="5">
    <source>
        <dbReference type="ARBA" id="ARBA00007383"/>
    </source>
</evidence>
<dbReference type="InterPro" id="IPR012337">
    <property type="entry name" value="RNaseH-like_sf"/>
</dbReference>
<evidence type="ECO:0000256" key="2">
    <source>
        <dbReference type="ARBA" id="ARBA00001946"/>
    </source>
</evidence>
<gene>
    <name evidence="14" type="primary">rnhB</name>
    <name evidence="18" type="ORF">SAMN05660472_01311</name>
</gene>
<evidence type="ECO:0000256" key="11">
    <source>
        <dbReference type="ARBA" id="ARBA00022759"/>
    </source>
</evidence>
<protein>
    <recommendedName>
        <fullName evidence="7 14">Ribonuclease HII</fullName>
        <shortName evidence="14">RNase HII</shortName>
        <ecNumber evidence="6 14">3.1.26.4</ecNumber>
    </recommendedName>
</protein>
<dbReference type="PANTHER" id="PTHR10954:SF18">
    <property type="entry name" value="RIBONUCLEASE HII"/>
    <property type="match status" value="1"/>
</dbReference>
<dbReference type="InterPro" id="IPR024567">
    <property type="entry name" value="RNase_HII/HIII_dom"/>
</dbReference>
<keyword evidence="10 14" id="KW-0479">Metal-binding</keyword>
<evidence type="ECO:0000256" key="10">
    <source>
        <dbReference type="ARBA" id="ARBA00022723"/>
    </source>
</evidence>
<evidence type="ECO:0000256" key="1">
    <source>
        <dbReference type="ARBA" id="ARBA00000077"/>
    </source>
</evidence>
<dbReference type="GO" id="GO:0004523">
    <property type="term" value="F:RNA-DNA hybrid ribonuclease activity"/>
    <property type="evidence" value="ECO:0007669"/>
    <property type="project" value="UniProtKB-UniRule"/>
</dbReference>
<dbReference type="Gene3D" id="3.30.420.10">
    <property type="entry name" value="Ribonuclease H-like superfamily/Ribonuclease H"/>
    <property type="match status" value="1"/>
</dbReference>
<keyword evidence="12 14" id="KW-0378">Hydrolase</keyword>
<feature type="binding site" evidence="14 15">
    <location>
        <position position="119"/>
    </location>
    <ligand>
        <name>a divalent metal cation</name>
        <dbReference type="ChEBI" id="CHEBI:60240"/>
    </ligand>
</feature>
<evidence type="ECO:0000256" key="16">
    <source>
        <dbReference type="RuleBase" id="RU003515"/>
    </source>
</evidence>
<dbReference type="EC" id="3.1.26.4" evidence="6 14"/>
<dbReference type="GO" id="GO:0003723">
    <property type="term" value="F:RNA binding"/>
    <property type="evidence" value="ECO:0007669"/>
    <property type="project" value="UniProtKB-UniRule"/>
</dbReference>
<evidence type="ECO:0000313" key="19">
    <source>
        <dbReference type="Proteomes" id="UP000198718"/>
    </source>
</evidence>
<dbReference type="Proteomes" id="UP000198718">
    <property type="component" value="Unassembled WGS sequence"/>
</dbReference>
<dbReference type="HAMAP" id="MF_00052_B">
    <property type="entry name" value="RNase_HII_B"/>
    <property type="match status" value="1"/>
</dbReference>
<keyword evidence="11 14" id="KW-0255">Endonuclease</keyword>
<dbReference type="GO" id="GO:0005737">
    <property type="term" value="C:cytoplasm"/>
    <property type="evidence" value="ECO:0007669"/>
    <property type="project" value="UniProtKB-SubCell"/>
</dbReference>
<dbReference type="InterPro" id="IPR036397">
    <property type="entry name" value="RNaseH_sf"/>
</dbReference>
<comment type="similarity">
    <text evidence="5 14 16">Belongs to the RNase HII family.</text>
</comment>
<keyword evidence="9 14" id="KW-0540">Nuclease</keyword>
<evidence type="ECO:0000313" key="18">
    <source>
        <dbReference type="EMBL" id="SDK44710.1"/>
    </source>
</evidence>
<dbReference type="GO" id="GO:0030145">
    <property type="term" value="F:manganese ion binding"/>
    <property type="evidence" value="ECO:0007669"/>
    <property type="project" value="UniProtKB-UniRule"/>
</dbReference>
<dbReference type="SUPFAM" id="SSF53098">
    <property type="entry name" value="Ribonuclease H-like"/>
    <property type="match status" value="1"/>
</dbReference>
<evidence type="ECO:0000256" key="7">
    <source>
        <dbReference type="ARBA" id="ARBA00019179"/>
    </source>
</evidence>
<dbReference type="STRING" id="393762.SAMN05660472_01311"/>
<dbReference type="RefSeq" id="WP_090552280.1">
    <property type="nucleotide sequence ID" value="NZ_FNFP01000002.1"/>
</dbReference>
<evidence type="ECO:0000259" key="17">
    <source>
        <dbReference type="PROSITE" id="PS51975"/>
    </source>
</evidence>
<dbReference type="Pfam" id="PF01351">
    <property type="entry name" value="RNase_HII"/>
    <property type="match status" value="1"/>
</dbReference>
<sequence length="203" mass="22908">MELTIEKQLWEKGYEYIGFCDEVGRGCLFGPVLAAAVILPKDLMIEGVKDSKKLSPKKREIMYEMIIQEAVAIGIGIVMPQVIDEINIRNATRLAMKEAVINLEDKEGNKITPDYILIDAEEIDITIPQTPIVQGDNLVHGIAAASIIAKVTRDRLCEEWHYHYPEYGINQHKGYGTKKHTEALIKYGPTSMHRKSFLKKILG</sequence>
<dbReference type="NCBIfam" id="NF000594">
    <property type="entry name" value="PRK00015.1-1"/>
    <property type="match status" value="1"/>
</dbReference>
<name>A0A1G9BZ64_9FIRM</name>
<dbReference type="PROSITE" id="PS51975">
    <property type="entry name" value="RNASE_H_2"/>
    <property type="match status" value="1"/>
</dbReference>
<keyword evidence="8 14" id="KW-0963">Cytoplasm</keyword>
<evidence type="ECO:0000256" key="6">
    <source>
        <dbReference type="ARBA" id="ARBA00012180"/>
    </source>
</evidence>
<feature type="binding site" evidence="14 15">
    <location>
        <position position="21"/>
    </location>
    <ligand>
        <name>a divalent metal cation</name>
        <dbReference type="ChEBI" id="CHEBI:60240"/>
    </ligand>
</feature>
<feature type="binding site" evidence="14 15">
    <location>
        <position position="22"/>
    </location>
    <ligand>
        <name>a divalent metal cation</name>
        <dbReference type="ChEBI" id="CHEBI:60240"/>
    </ligand>
</feature>
<evidence type="ECO:0000256" key="15">
    <source>
        <dbReference type="PROSITE-ProRule" id="PRU01319"/>
    </source>
</evidence>
<reference evidence="18 19" key="1">
    <citation type="submission" date="2016-10" db="EMBL/GenBank/DDBJ databases">
        <authorList>
            <person name="de Groot N.N."/>
        </authorList>
    </citation>
    <scope>NUCLEOTIDE SEQUENCE [LARGE SCALE GENOMIC DNA]</scope>
    <source>
        <strain evidence="18 19">DSM 18346</strain>
    </source>
</reference>
<comment type="subcellular location">
    <subcellularLocation>
        <location evidence="4 14">Cytoplasm</location>
    </subcellularLocation>
</comment>
<dbReference type="CDD" id="cd07182">
    <property type="entry name" value="RNase_HII_bacteria_HII_like"/>
    <property type="match status" value="1"/>
</dbReference>
<comment type="cofactor">
    <cofactor evidence="14 15">
        <name>Mn(2+)</name>
        <dbReference type="ChEBI" id="CHEBI:29035"/>
    </cofactor>
    <cofactor evidence="14 15">
        <name>Mg(2+)</name>
        <dbReference type="ChEBI" id="CHEBI:18420"/>
    </cofactor>
    <text evidence="14 15">Manganese or magnesium. Binds 1 divalent metal ion per monomer in the absence of substrate. May bind a second metal ion after substrate binding.</text>
</comment>
<evidence type="ECO:0000256" key="14">
    <source>
        <dbReference type="HAMAP-Rule" id="MF_00052"/>
    </source>
</evidence>
<keyword evidence="13 14" id="KW-0464">Manganese</keyword>
<comment type="cofactor">
    <cofactor evidence="2">
        <name>Mg(2+)</name>
        <dbReference type="ChEBI" id="CHEBI:18420"/>
    </cofactor>
</comment>
<dbReference type="InterPro" id="IPR022898">
    <property type="entry name" value="RNase_HII"/>
</dbReference>
<dbReference type="GO" id="GO:0032299">
    <property type="term" value="C:ribonuclease H2 complex"/>
    <property type="evidence" value="ECO:0007669"/>
    <property type="project" value="TreeGrafter"/>
</dbReference>
<evidence type="ECO:0000256" key="4">
    <source>
        <dbReference type="ARBA" id="ARBA00004496"/>
    </source>
</evidence>
<evidence type="ECO:0000256" key="13">
    <source>
        <dbReference type="ARBA" id="ARBA00023211"/>
    </source>
</evidence>
<feature type="domain" description="RNase H type-2" evidence="17">
    <location>
        <begin position="15"/>
        <end position="203"/>
    </location>
</feature>
<evidence type="ECO:0000256" key="12">
    <source>
        <dbReference type="ARBA" id="ARBA00022801"/>
    </source>
</evidence>
<dbReference type="OrthoDB" id="9803420at2"/>
<comment type="catalytic activity">
    <reaction evidence="1 14 15 16">
        <text>Endonucleolytic cleavage to 5'-phosphomonoester.</text>
        <dbReference type="EC" id="3.1.26.4"/>
    </reaction>
</comment>
<dbReference type="InterPro" id="IPR001352">
    <property type="entry name" value="RNase_HII/HIII"/>
</dbReference>
<proteinExistence type="inferred from homology"/>
<comment type="function">
    <text evidence="3 14 16">Endonuclease that specifically degrades the RNA of RNA-DNA hybrids.</text>
</comment>